<dbReference type="PANTHER" id="PTHR19139">
    <property type="entry name" value="AQUAPORIN TRANSPORTER"/>
    <property type="match status" value="1"/>
</dbReference>
<keyword evidence="4 6" id="KW-0472">Membrane</keyword>
<feature type="transmembrane region" description="Helical" evidence="6">
    <location>
        <begin position="32"/>
        <end position="51"/>
    </location>
</feature>
<dbReference type="OMA" id="SFRIRRY"/>
<keyword evidence="5" id="KW-0813">Transport</keyword>
<keyword evidence="2 5" id="KW-0812">Transmembrane</keyword>
<dbReference type="GO" id="GO:0005886">
    <property type="term" value="C:plasma membrane"/>
    <property type="evidence" value="ECO:0007669"/>
    <property type="project" value="TreeGrafter"/>
</dbReference>
<dbReference type="GO" id="GO:0015267">
    <property type="term" value="F:channel activity"/>
    <property type="evidence" value="ECO:0007669"/>
    <property type="project" value="InterPro"/>
</dbReference>
<dbReference type="Pfam" id="PF00230">
    <property type="entry name" value="MIP"/>
    <property type="match status" value="1"/>
</dbReference>
<evidence type="ECO:0000256" key="5">
    <source>
        <dbReference type="RuleBase" id="RU000477"/>
    </source>
</evidence>
<organism evidence="7 8">
    <name type="scientific">Cimex lectularius</name>
    <name type="common">Bed bug</name>
    <name type="synonym">Acanthia lectularia</name>
    <dbReference type="NCBI Taxonomy" id="79782"/>
    <lineage>
        <taxon>Eukaryota</taxon>
        <taxon>Metazoa</taxon>
        <taxon>Ecdysozoa</taxon>
        <taxon>Arthropoda</taxon>
        <taxon>Hexapoda</taxon>
        <taxon>Insecta</taxon>
        <taxon>Pterygota</taxon>
        <taxon>Neoptera</taxon>
        <taxon>Paraneoptera</taxon>
        <taxon>Hemiptera</taxon>
        <taxon>Heteroptera</taxon>
        <taxon>Panheteroptera</taxon>
        <taxon>Cimicomorpha</taxon>
        <taxon>Cimicidae</taxon>
        <taxon>Cimex</taxon>
    </lineage>
</organism>
<evidence type="ECO:0008006" key="9">
    <source>
        <dbReference type="Google" id="ProtNLM"/>
    </source>
</evidence>
<dbReference type="GeneID" id="106672891"/>
<feature type="transmembrane region" description="Helical" evidence="6">
    <location>
        <begin position="106"/>
        <end position="127"/>
    </location>
</feature>
<comment type="subcellular location">
    <subcellularLocation>
        <location evidence="1">Membrane</location>
        <topology evidence="1">Multi-pass membrane protein</topology>
    </subcellularLocation>
</comment>
<dbReference type="OrthoDB" id="3222at2759"/>
<name>A0A8I6S9Q2_CIMLE</name>
<feature type="transmembrane region" description="Helical" evidence="6">
    <location>
        <begin position="229"/>
        <end position="251"/>
    </location>
</feature>
<sequence length="272" mass="30277">MQNILNCQYSGKPKGGKNDSTVTQNICNGIKVFLAEFLGTFIFMFLGCGCLNSHSIVNWNEFTGSYSFGVTFAAAVQVSYNTSYGHLNPVVTLIFFMYGYISIKLVIVYVIAQLLGAIVGTALYKFLSEQNFHILTIGKDPYSCETRIHPKLGSGLAFMWEFLGSILLGLFISSFLDPRSPKNRENYSMKMALLIGVLNTVLTPYTGGSLNPARSFAPAFINNHWLDQWIYWIGPITGGLFGAFLYHTFFLPMVIKQNNERTEVEDVSTAIA</sequence>
<dbReference type="AlphaFoldDB" id="A0A8I6S9Q2"/>
<evidence type="ECO:0000313" key="8">
    <source>
        <dbReference type="Proteomes" id="UP000494040"/>
    </source>
</evidence>
<keyword evidence="3 6" id="KW-1133">Transmembrane helix</keyword>
<dbReference type="PANTHER" id="PTHR19139:SF270">
    <property type="entry name" value="ENTOMOGLYCEROPORIN 1-RELATED"/>
    <property type="match status" value="1"/>
</dbReference>
<evidence type="ECO:0000256" key="2">
    <source>
        <dbReference type="ARBA" id="ARBA00022692"/>
    </source>
</evidence>
<dbReference type="SUPFAM" id="SSF81338">
    <property type="entry name" value="Aquaporin-like"/>
    <property type="match status" value="1"/>
</dbReference>
<comment type="similarity">
    <text evidence="5">Belongs to the MIP/aquaporin (TC 1.A.8) family.</text>
</comment>
<evidence type="ECO:0000256" key="3">
    <source>
        <dbReference type="ARBA" id="ARBA00022989"/>
    </source>
</evidence>
<keyword evidence="8" id="KW-1185">Reference proteome</keyword>
<evidence type="ECO:0000256" key="6">
    <source>
        <dbReference type="SAM" id="Phobius"/>
    </source>
</evidence>
<accession>A0A8I6S9Q2</accession>
<dbReference type="KEGG" id="clec:106672891"/>
<dbReference type="InterPro" id="IPR000425">
    <property type="entry name" value="MIP"/>
</dbReference>
<feature type="transmembrane region" description="Helical" evidence="6">
    <location>
        <begin position="157"/>
        <end position="176"/>
    </location>
</feature>
<dbReference type="InterPro" id="IPR034294">
    <property type="entry name" value="Aquaporin_transptr"/>
</dbReference>
<protein>
    <recommendedName>
        <fullName evidence="9">Aquaporin</fullName>
    </recommendedName>
</protein>
<evidence type="ECO:0000313" key="7">
    <source>
        <dbReference type="EnsemblMetazoa" id="XP_014260168.1"/>
    </source>
</evidence>
<dbReference type="EnsemblMetazoa" id="XM_014404682.1">
    <property type="protein sequence ID" value="XP_014260168.1"/>
    <property type="gene ID" value="LOC106672891"/>
</dbReference>
<feature type="transmembrane region" description="Helical" evidence="6">
    <location>
        <begin position="188"/>
        <end position="209"/>
    </location>
</feature>
<dbReference type="Proteomes" id="UP000494040">
    <property type="component" value="Unassembled WGS sequence"/>
</dbReference>
<dbReference type="RefSeq" id="XP_014260168.1">
    <property type="nucleotide sequence ID" value="XM_014404682.1"/>
</dbReference>
<evidence type="ECO:0000256" key="4">
    <source>
        <dbReference type="ARBA" id="ARBA00023136"/>
    </source>
</evidence>
<proteinExistence type="inferred from homology"/>
<evidence type="ECO:0000256" key="1">
    <source>
        <dbReference type="ARBA" id="ARBA00004141"/>
    </source>
</evidence>
<dbReference type="Gene3D" id="1.20.1080.10">
    <property type="entry name" value="Glycerol uptake facilitator protein"/>
    <property type="match status" value="1"/>
</dbReference>
<reference evidence="7" key="1">
    <citation type="submission" date="2022-01" db="UniProtKB">
        <authorList>
            <consortium name="EnsemblMetazoa"/>
        </authorList>
    </citation>
    <scope>IDENTIFICATION</scope>
</reference>
<dbReference type="PRINTS" id="PR00783">
    <property type="entry name" value="MINTRINSICP"/>
</dbReference>
<dbReference type="InterPro" id="IPR023271">
    <property type="entry name" value="Aquaporin-like"/>
</dbReference>
<feature type="transmembrane region" description="Helical" evidence="6">
    <location>
        <begin position="86"/>
        <end position="101"/>
    </location>
</feature>